<keyword evidence="7" id="KW-1185">Reference proteome</keyword>
<dbReference type="InterPro" id="IPR039910">
    <property type="entry name" value="D15-like"/>
</dbReference>
<dbReference type="Gene3D" id="2.40.160.50">
    <property type="entry name" value="membrane protein fhac: a member of the omp85/tpsb transporter family"/>
    <property type="match status" value="1"/>
</dbReference>
<evidence type="ECO:0000256" key="2">
    <source>
        <dbReference type="ARBA" id="ARBA00022452"/>
    </source>
</evidence>
<dbReference type="Proteomes" id="UP000184211">
    <property type="component" value="Unassembled WGS sequence"/>
</dbReference>
<evidence type="ECO:0000313" key="7">
    <source>
        <dbReference type="Proteomes" id="UP000184211"/>
    </source>
</evidence>
<feature type="chain" id="PRO_5012070293" evidence="4">
    <location>
        <begin position="28"/>
        <end position="600"/>
    </location>
</feature>
<proteinExistence type="predicted"/>
<comment type="subcellular location">
    <subcellularLocation>
        <location evidence="1">Membrane</location>
    </subcellularLocation>
</comment>
<dbReference type="PANTHER" id="PTHR12815:SF42">
    <property type="entry name" value="BACTERIAL SURFACE ANTIGEN (D15) DOMAIN-CONTAINING PROTEIN"/>
    <property type="match status" value="1"/>
</dbReference>
<evidence type="ECO:0000259" key="5">
    <source>
        <dbReference type="Pfam" id="PF01103"/>
    </source>
</evidence>
<evidence type="ECO:0000256" key="3">
    <source>
        <dbReference type="ARBA" id="ARBA00023136"/>
    </source>
</evidence>
<name>A0A1M5L804_9RHOB</name>
<keyword evidence="2" id="KW-0812">Transmembrane</keyword>
<gene>
    <name evidence="6" type="ORF">SAMN04488044_1190</name>
</gene>
<keyword evidence="4" id="KW-0732">Signal</keyword>
<keyword evidence="3" id="KW-0472">Membrane</keyword>
<accession>A0A1M5L804</accession>
<dbReference type="RefSeq" id="WP_084604708.1">
    <property type="nucleotide sequence ID" value="NZ_FQWM01000001.1"/>
</dbReference>
<organism evidence="6 7">
    <name type="scientific">Cognatishimia maritima</name>
    <dbReference type="NCBI Taxonomy" id="870908"/>
    <lineage>
        <taxon>Bacteria</taxon>
        <taxon>Pseudomonadati</taxon>
        <taxon>Pseudomonadota</taxon>
        <taxon>Alphaproteobacteria</taxon>
        <taxon>Rhodobacterales</taxon>
        <taxon>Paracoccaceae</taxon>
        <taxon>Cognatishimia</taxon>
    </lineage>
</organism>
<feature type="domain" description="Bacterial surface antigen (D15)" evidence="5">
    <location>
        <begin position="303"/>
        <end position="600"/>
    </location>
</feature>
<dbReference type="Pfam" id="PF01103">
    <property type="entry name" value="Omp85"/>
    <property type="match status" value="1"/>
</dbReference>
<dbReference type="OrthoDB" id="9769707at2"/>
<protein>
    <submittedName>
        <fullName evidence="6">Autotransporter secretion outer membrane protein TamA</fullName>
    </submittedName>
</protein>
<reference evidence="7" key="1">
    <citation type="submission" date="2016-11" db="EMBL/GenBank/DDBJ databases">
        <authorList>
            <person name="Varghese N."/>
            <person name="Submissions S."/>
        </authorList>
    </citation>
    <scope>NUCLEOTIDE SEQUENCE [LARGE SCALE GENOMIC DNA]</scope>
    <source>
        <strain evidence="7">DSM 28223</strain>
    </source>
</reference>
<evidence type="ECO:0000256" key="4">
    <source>
        <dbReference type="SAM" id="SignalP"/>
    </source>
</evidence>
<dbReference type="STRING" id="870908.SAMN04488044_1190"/>
<dbReference type="EMBL" id="FQWM01000001">
    <property type="protein sequence ID" value="SHG61232.1"/>
    <property type="molecule type" value="Genomic_DNA"/>
</dbReference>
<feature type="signal peptide" evidence="4">
    <location>
        <begin position="1"/>
        <end position="27"/>
    </location>
</feature>
<keyword evidence="2" id="KW-1134">Transmembrane beta strand</keyword>
<evidence type="ECO:0000313" key="6">
    <source>
        <dbReference type="EMBL" id="SHG61232.1"/>
    </source>
</evidence>
<dbReference type="InterPro" id="IPR000184">
    <property type="entry name" value="Bac_surfAg_D15"/>
</dbReference>
<evidence type="ECO:0000256" key="1">
    <source>
        <dbReference type="ARBA" id="ARBA00004370"/>
    </source>
</evidence>
<dbReference type="PANTHER" id="PTHR12815">
    <property type="entry name" value="SORTING AND ASSEMBLY MACHINERY SAMM50 PROTEIN FAMILY MEMBER"/>
    <property type="match status" value="1"/>
</dbReference>
<dbReference type="GO" id="GO:0019867">
    <property type="term" value="C:outer membrane"/>
    <property type="evidence" value="ECO:0007669"/>
    <property type="project" value="InterPro"/>
</dbReference>
<dbReference type="Gene3D" id="3.10.20.310">
    <property type="entry name" value="membrane protein fhac"/>
    <property type="match status" value="1"/>
</dbReference>
<sequence>MTIVAPVKSRLCRLLLVAMVLPSALGAFEFKMGTPGAPESLSDDLRATSLVAGLRSDKDAQPIDVLAAARSDYQRLLAVLYDAGYYGPVISIRVDGKEAADMSPLRVPQSIGRIDIQVTPGKAFRFSEAKIAPRAPQSTPPEGYAKGKRARAGVIREAVDTAISDWRDIGHAKAAVSSQMLTANHARAQMLADIRLSPGPQLRFGKLILPPEGNVRSERIREIAGIPSGQMFSPTELRRTGQRLRRTGTFRSVVVKEAEVPNADGTLDIELELVEAKPRRFGLGAELGSIEGLSLSGFWMHRNLLGGAERLRFDAEVSGISGQTGGIDYLLGARFDRPATFNPDTTFYLESRLEREDEPDYLENSALLEAGLTRVLNDEFSGSIAVAYSYSDITDDLGERQLTYLQLPTVLTYDNRDEELDATKGYFAEVELTPFFEFNSSSTGARLYADTRGYFSPGQSDRLTAALRFQIGTVVGADITDIAPNMLFFSGGAGTVRGQPYQSLAVDLGGGTMVGGRSFLGASAEVRTKVSDSWSVVAFSDAGYVGEDSFGNGDGDWHFGAGLGVRYHTSLGPIRLDIAAPVGSNAGNNVEFYIGIGQAF</sequence>
<dbReference type="AlphaFoldDB" id="A0A1M5L804"/>